<reference evidence="3 4" key="1">
    <citation type="submission" date="2015-01" db="EMBL/GenBank/DDBJ databases">
        <title>Draft genome of the acidophilic iron oxidizer Acidithrix ferrooxidans strain Py-F3.</title>
        <authorList>
            <person name="Poehlein A."/>
            <person name="Eisen S."/>
            <person name="Schloemann M."/>
            <person name="Johnson B.D."/>
            <person name="Daniel R."/>
            <person name="Muehling M."/>
        </authorList>
    </citation>
    <scope>NUCLEOTIDE SEQUENCE [LARGE SCALE GENOMIC DNA]</scope>
    <source>
        <strain evidence="3 4">Py-F3</strain>
    </source>
</reference>
<dbReference type="Pfam" id="PF03625">
    <property type="entry name" value="DUF302"/>
    <property type="match status" value="1"/>
</dbReference>
<dbReference type="Gene3D" id="3.30.310.70">
    <property type="entry name" value="TT1751-like domain"/>
    <property type="match status" value="1"/>
</dbReference>
<dbReference type="CDD" id="cd14797">
    <property type="entry name" value="DUF302"/>
    <property type="match status" value="1"/>
</dbReference>
<dbReference type="PANTHER" id="PTHR38342:SF1">
    <property type="entry name" value="SLR5037 PROTEIN"/>
    <property type="match status" value="1"/>
</dbReference>
<evidence type="ECO:0000259" key="2">
    <source>
        <dbReference type="Pfam" id="PF03625"/>
    </source>
</evidence>
<dbReference type="AlphaFoldDB" id="A0A0D8HPA1"/>
<organism evidence="3 4">
    <name type="scientific">Acidithrix ferrooxidans</name>
    <dbReference type="NCBI Taxonomy" id="1280514"/>
    <lineage>
        <taxon>Bacteria</taxon>
        <taxon>Bacillati</taxon>
        <taxon>Actinomycetota</taxon>
        <taxon>Acidimicrobiia</taxon>
        <taxon>Acidimicrobiales</taxon>
        <taxon>Acidimicrobiaceae</taxon>
        <taxon>Acidithrix</taxon>
    </lineage>
</organism>
<dbReference type="EMBL" id="JXYS01000003">
    <property type="protein sequence ID" value="KJF18936.1"/>
    <property type="molecule type" value="Genomic_DNA"/>
</dbReference>
<accession>A0A0D8HPA1</accession>
<feature type="domain" description="DUF302" evidence="2">
    <location>
        <begin position="55"/>
        <end position="117"/>
    </location>
</feature>
<name>A0A0D8HPA1_9ACTN</name>
<evidence type="ECO:0000313" key="4">
    <source>
        <dbReference type="Proteomes" id="UP000032360"/>
    </source>
</evidence>
<sequence>MRSTIGLVKQASKNLQRKQKKMAELQKIVRGTMEQVEAEVRIALSKSGFGVLTEIDISATLKEKLGVQRPPMKVLGACNPKLINQALEIDTSVALYVPCNVVLEEVTEGIQITGLDPLKIMSTPELETLGSQARTLLEDAITSVIGS</sequence>
<dbReference type="InterPro" id="IPR005180">
    <property type="entry name" value="DUF302"/>
</dbReference>
<evidence type="ECO:0000256" key="1">
    <source>
        <dbReference type="SAM" id="Coils"/>
    </source>
</evidence>
<keyword evidence="1" id="KW-0175">Coiled coil</keyword>
<dbReference type="STRING" id="1280514.AXFE_02240"/>
<dbReference type="PIRSF" id="PIRSF021774">
    <property type="entry name" value="UCP021774"/>
    <property type="match status" value="1"/>
</dbReference>
<dbReference type="InterPro" id="IPR035923">
    <property type="entry name" value="TT1751-like_sf"/>
</dbReference>
<evidence type="ECO:0000313" key="3">
    <source>
        <dbReference type="EMBL" id="KJF18936.1"/>
    </source>
</evidence>
<dbReference type="PATRIC" id="fig|1280514.3.peg.313"/>
<dbReference type="InterPro" id="IPR016796">
    <property type="entry name" value="UCP021774"/>
</dbReference>
<feature type="coiled-coil region" evidence="1">
    <location>
        <begin position="8"/>
        <end position="35"/>
    </location>
</feature>
<protein>
    <recommendedName>
        <fullName evidence="2">DUF302 domain-containing protein</fullName>
    </recommendedName>
</protein>
<dbReference type="Proteomes" id="UP000032360">
    <property type="component" value="Unassembled WGS sequence"/>
</dbReference>
<keyword evidence="4" id="KW-1185">Reference proteome</keyword>
<comment type="caution">
    <text evidence="3">The sequence shown here is derived from an EMBL/GenBank/DDBJ whole genome shotgun (WGS) entry which is preliminary data.</text>
</comment>
<dbReference type="SUPFAM" id="SSF103247">
    <property type="entry name" value="TT1751-like"/>
    <property type="match status" value="1"/>
</dbReference>
<proteinExistence type="predicted"/>
<dbReference type="PANTHER" id="PTHR38342">
    <property type="entry name" value="SLR5037 PROTEIN"/>
    <property type="match status" value="1"/>
</dbReference>
<gene>
    <name evidence="3" type="ORF">AXFE_02240</name>
</gene>